<dbReference type="InterPro" id="IPR019734">
    <property type="entry name" value="TPR_rpt"/>
</dbReference>
<evidence type="ECO:0000256" key="5">
    <source>
        <dbReference type="PROSITE-ProRule" id="PRU00339"/>
    </source>
</evidence>
<evidence type="ECO:0000256" key="2">
    <source>
        <dbReference type="ARBA" id="ARBA00022737"/>
    </source>
</evidence>
<evidence type="ECO:0000313" key="8">
    <source>
        <dbReference type="EMBL" id="SDK57519.1"/>
    </source>
</evidence>
<name>A0A1G9D0X1_9RHOB</name>
<evidence type="ECO:0000256" key="3">
    <source>
        <dbReference type="ARBA" id="ARBA00022748"/>
    </source>
</evidence>
<keyword evidence="6" id="KW-1133">Transmembrane helix</keyword>
<keyword evidence="3" id="KW-0201">Cytochrome c-type biogenesis</keyword>
<reference evidence="8 9" key="1">
    <citation type="submission" date="2016-10" db="EMBL/GenBank/DDBJ databases">
        <authorList>
            <person name="de Groot N.N."/>
        </authorList>
    </citation>
    <scope>NUCLEOTIDE SEQUENCE [LARGE SCALE GENOMIC DNA]</scope>
    <source>
        <strain evidence="8 9">DSM 25294</strain>
    </source>
</reference>
<dbReference type="SMART" id="SM00028">
    <property type="entry name" value="TPR"/>
    <property type="match status" value="4"/>
</dbReference>
<dbReference type="PANTHER" id="PTHR47870:SF4">
    <property type="entry name" value="CYTOCHROME C-TYPE BIOGENESIS PROTEIN CYCH"/>
    <property type="match status" value="1"/>
</dbReference>
<keyword evidence="6" id="KW-0472">Membrane</keyword>
<evidence type="ECO:0000256" key="1">
    <source>
        <dbReference type="ARBA" id="ARBA00004196"/>
    </source>
</evidence>
<dbReference type="PROSITE" id="PS50005">
    <property type="entry name" value="TPR"/>
    <property type="match status" value="1"/>
</dbReference>
<protein>
    <submittedName>
        <fullName evidence="8">Cytochrome c-type biogenesis protein CcmH</fullName>
    </submittedName>
</protein>
<evidence type="ECO:0000256" key="6">
    <source>
        <dbReference type="SAM" id="Phobius"/>
    </source>
</evidence>
<keyword evidence="9" id="KW-1185">Reference proteome</keyword>
<gene>
    <name evidence="8" type="ORF">SAMN04488026_104523</name>
</gene>
<dbReference type="AlphaFoldDB" id="A0A1G9D0X1"/>
<dbReference type="InterPro" id="IPR056413">
    <property type="entry name" value="TPR_CcmH_CycH"/>
</dbReference>
<feature type="domain" description="Cytochrome c-type biogenesis protein H TPR" evidence="7">
    <location>
        <begin position="150"/>
        <end position="255"/>
    </location>
</feature>
<comment type="subcellular location">
    <subcellularLocation>
        <location evidence="1">Cell envelope</location>
    </subcellularLocation>
</comment>
<keyword evidence="4 5" id="KW-0802">TPR repeat</keyword>
<accession>A0A1G9D0X1</accession>
<evidence type="ECO:0000259" key="7">
    <source>
        <dbReference type="Pfam" id="PF23914"/>
    </source>
</evidence>
<dbReference type="Pfam" id="PF23914">
    <property type="entry name" value="TPR_CcmH_CycH"/>
    <property type="match status" value="1"/>
</dbReference>
<dbReference type="InterPro" id="IPR011990">
    <property type="entry name" value="TPR-like_helical_dom_sf"/>
</dbReference>
<keyword evidence="2" id="KW-0677">Repeat</keyword>
<dbReference type="Gene3D" id="1.25.40.10">
    <property type="entry name" value="Tetratricopeptide repeat domain"/>
    <property type="match status" value="2"/>
</dbReference>
<proteinExistence type="predicted"/>
<dbReference type="GO" id="GO:0017004">
    <property type="term" value="P:cytochrome complex assembly"/>
    <property type="evidence" value="ECO:0007669"/>
    <property type="project" value="UniProtKB-KW"/>
</dbReference>
<evidence type="ECO:0000313" key="9">
    <source>
        <dbReference type="Proteomes" id="UP000199382"/>
    </source>
</evidence>
<dbReference type="STRING" id="571298.SAMN04488026_104523"/>
<feature type="transmembrane region" description="Helical" evidence="6">
    <location>
        <begin position="89"/>
        <end position="111"/>
    </location>
</feature>
<feature type="transmembrane region" description="Helical" evidence="6">
    <location>
        <begin position="6"/>
        <end position="23"/>
    </location>
</feature>
<dbReference type="SUPFAM" id="SSF48452">
    <property type="entry name" value="TPR-like"/>
    <property type="match status" value="2"/>
</dbReference>
<dbReference type="NCBIfam" id="TIGR03142">
    <property type="entry name" value="cytochro_ccmI"/>
    <property type="match status" value="1"/>
</dbReference>
<feature type="repeat" description="TPR" evidence="5">
    <location>
        <begin position="156"/>
        <end position="189"/>
    </location>
</feature>
<sequence>MIFWAVATLLVILCGFWIAHPFLRRGAMEMEAADSTISIYRDQLDEVERDREAGLISPVECDAARQEIERRALAAARRMDQGFFMSHRSVPAALSISAMVILAALGSYLALGTPEAPNQPFAARRSEMLTQQAAAGSIASSIQLLVDAAEQTPEDLDTWWLLAKSYTAVGDLGAAAEAYGRAAELSENDPEVLSSYAEAMTKANGNKVPPAARIIFEQVLATTPEPRARYYLALAKAQAQNFQGALEDWGMLLADSPEGAGWIPMVRRDMVNMARFLKQDLRTYLPDATPAEIAASGDTAPVDSTTRIAELEAGLAADPADYKAWIELATLRSGAGDSDGALAALDEGRNHFRAAPFVLQKFEETARALGLDMLDRGPGVSGPDAEQVAAISQLSRDEQDEMIDGMVAGLAAKLEENPDNLDGWIMLVRSYVNLGQTEKAREAYQNARKQFSGRRAALDALNSGAGNVLGAN</sequence>
<dbReference type="RefSeq" id="WP_093160178.1">
    <property type="nucleotide sequence ID" value="NZ_FNEK01000045.1"/>
</dbReference>
<dbReference type="PANTHER" id="PTHR47870">
    <property type="entry name" value="CYTOCHROME C-TYPE BIOGENESIS PROTEIN CCMH"/>
    <property type="match status" value="1"/>
</dbReference>
<keyword evidence="6" id="KW-0812">Transmembrane</keyword>
<dbReference type="EMBL" id="FNEK01000045">
    <property type="protein sequence ID" value="SDK57519.1"/>
    <property type="molecule type" value="Genomic_DNA"/>
</dbReference>
<dbReference type="InterPro" id="IPR017560">
    <property type="entry name" value="Cyt_c_biogenesis_CcmI"/>
</dbReference>
<evidence type="ECO:0000256" key="4">
    <source>
        <dbReference type="ARBA" id="ARBA00022803"/>
    </source>
</evidence>
<dbReference type="GO" id="GO:0005886">
    <property type="term" value="C:plasma membrane"/>
    <property type="evidence" value="ECO:0007669"/>
    <property type="project" value="TreeGrafter"/>
</dbReference>
<dbReference type="Proteomes" id="UP000199382">
    <property type="component" value="Unassembled WGS sequence"/>
</dbReference>
<organism evidence="8 9">
    <name type="scientific">Aliiruegeria lutimaris</name>
    <dbReference type="NCBI Taxonomy" id="571298"/>
    <lineage>
        <taxon>Bacteria</taxon>
        <taxon>Pseudomonadati</taxon>
        <taxon>Pseudomonadota</taxon>
        <taxon>Alphaproteobacteria</taxon>
        <taxon>Rhodobacterales</taxon>
        <taxon>Roseobacteraceae</taxon>
        <taxon>Aliiruegeria</taxon>
    </lineage>
</organism>
<dbReference type="InterPro" id="IPR051263">
    <property type="entry name" value="C-type_cytochrome_biogenesis"/>
</dbReference>
<dbReference type="OrthoDB" id="9815847at2"/>
<dbReference type="GO" id="GO:0030313">
    <property type="term" value="C:cell envelope"/>
    <property type="evidence" value="ECO:0007669"/>
    <property type="project" value="UniProtKB-SubCell"/>
</dbReference>
<dbReference type="Pfam" id="PF13181">
    <property type="entry name" value="TPR_8"/>
    <property type="match status" value="1"/>
</dbReference>